<feature type="region of interest" description="Disordered" evidence="1">
    <location>
        <begin position="1"/>
        <end position="72"/>
    </location>
</feature>
<feature type="compositionally biased region" description="Basic and acidic residues" evidence="1">
    <location>
        <begin position="35"/>
        <end position="72"/>
    </location>
</feature>
<evidence type="ECO:0000313" key="2">
    <source>
        <dbReference type="EMBL" id="OGB73322.1"/>
    </source>
</evidence>
<accession>A0A1F4NQZ9</accession>
<evidence type="ECO:0000313" key="3">
    <source>
        <dbReference type="Proteomes" id="UP000178085"/>
    </source>
</evidence>
<dbReference type="EMBL" id="METD01000001">
    <property type="protein sequence ID" value="OGB73322.1"/>
    <property type="molecule type" value="Genomic_DNA"/>
</dbReference>
<reference evidence="2 3" key="1">
    <citation type="journal article" date="2016" name="Nat. Commun.">
        <title>Thousands of microbial genomes shed light on interconnected biogeochemical processes in an aquifer system.</title>
        <authorList>
            <person name="Anantharaman K."/>
            <person name="Brown C.T."/>
            <person name="Hug L.A."/>
            <person name="Sharon I."/>
            <person name="Castelle C.J."/>
            <person name="Probst A.J."/>
            <person name="Thomas B.C."/>
            <person name="Singh A."/>
            <person name="Wilkins M.J."/>
            <person name="Karaoz U."/>
            <person name="Brodie E.L."/>
            <person name="Williams K.H."/>
            <person name="Hubbard S.S."/>
            <person name="Banfield J.F."/>
        </authorList>
    </citation>
    <scope>NUCLEOTIDE SEQUENCE [LARGE SCALE GENOMIC DNA]</scope>
</reference>
<name>A0A1F4NQZ9_UNCK3</name>
<comment type="caution">
    <text evidence="2">The sequence shown here is derived from an EMBL/GenBank/DDBJ whole genome shotgun (WGS) entry which is preliminary data.</text>
</comment>
<proteinExistence type="predicted"/>
<dbReference type="AlphaFoldDB" id="A0A1F4NQZ9"/>
<feature type="compositionally biased region" description="Basic and acidic residues" evidence="1">
    <location>
        <begin position="18"/>
        <end position="27"/>
    </location>
</feature>
<dbReference type="Proteomes" id="UP000178085">
    <property type="component" value="Unassembled WGS sequence"/>
</dbReference>
<organism evidence="2 3">
    <name type="scientific">candidate division Kazan bacterium RIFCSPLOWO2_01_FULL_45_19</name>
    <dbReference type="NCBI Taxonomy" id="1798538"/>
    <lineage>
        <taxon>Bacteria</taxon>
        <taxon>Bacteria division Kazan-3B-28</taxon>
    </lineage>
</organism>
<sequence length="72" mass="8196">MNRIGKITPGEGAAPVFYRKENPGDKIEEAEEITPDAKRHSDTVEISKQGRELLDKMKENRPKTETKDDLSR</sequence>
<gene>
    <name evidence="2" type="ORF">A3K51_00370</name>
</gene>
<protein>
    <submittedName>
        <fullName evidence="2">Uncharacterized protein</fullName>
    </submittedName>
</protein>
<evidence type="ECO:0000256" key="1">
    <source>
        <dbReference type="SAM" id="MobiDB-lite"/>
    </source>
</evidence>